<feature type="region of interest" description="Disordered" evidence="1">
    <location>
        <begin position="264"/>
        <end position="325"/>
    </location>
</feature>
<evidence type="ECO:0000256" key="1">
    <source>
        <dbReference type="SAM" id="MobiDB-lite"/>
    </source>
</evidence>
<sequence>MSYFFERNIAEVQKDYTKFLTDILSPLLYEGLKSIYDDSKNIHQELIEKSKRNPNVQALSFTQVFQSRLKEIPELNSTIIEGEANRIKSGSRCYEWFDDLVKATIKSKILLLTFANGKTDRKKYSLDKSHYENINVNEFIHKCYIECSKLFYNNPYLFLDNIKPSEIKSNQLIIIEAIKDCVKNAIMRSLPMNLVLKDFIETEVFEFLDDIPQSRFNNVRDNVDRDIFGGAQNEFQDIDEDDNIDEMGYSQYDKEVKDRLENLKNNIEDESDRDNSYTENGSESDSNSESKSSSKSNSSSKSESNNEDEDEDEENKEKRDNMSIERINNEIDKNIINEPVKLGGSNKVSLLDIVNEGKEKSIPINPQIQQPINPINQINLMNQIDQIDQQNNQEDLDKLKFFAKYLD</sequence>
<accession>A0A6C0ADB8</accession>
<feature type="compositionally biased region" description="Low complexity" evidence="1">
    <location>
        <begin position="283"/>
        <end position="303"/>
    </location>
</feature>
<feature type="compositionally biased region" description="Acidic residues" evidence="1">
    <location>
        <begin position="305"/>
        <end position="314"/>
    </location>
</feature>
<protein>
    <submittedName>
        <fullName evidence="2">Uncharacterized protein</fullName>
    </submittedName>
</protein>
<reference evidence="2" key="1">
    <citation type="journal article" date="2020" name="Nature">
        <title>Giant virus diversity and host interactions through global metagenomics.</title>
        <authorList>
            <person name="Schulz F."/>
            <person name="Roux S."/>
            <person name="Paez-Espino D."/>
            <person name="Jungbluth S."/>
            <person name="Walsh D.A."/>
            <person name="Denef V.J."/>
            <person name="McMahon K.D."/>
            <person name="Konstantinidis K.T."/>
            <person name="Eloe-Fadrosh E.A."/>
            <person name="Kyrpides N.C."/>
            <person name="Woyke T."/>
        </authorList>
    </citation>
    <scope>NUCLEOTIDE SEQUENCE</scope>
    <source>
        <strain evidence="2">GVMAG-S-1004661-13</strain>
    </source>
</reference>
<dbReference type="Pfam" id="PF19068">
    <property type="entry name" value="DUF5764"/>
    <property type="match status" value="1"/>
</dbReference>
<dbReference type="EMBL" id="MN740548">
    <property type="protein sequence ID" value="QHS77443.1"/>
    <property type="molecule type" value="Genomic_DNA"/>
</dbReference>
<name>A0A6C0ADB8_9ZZZZ</name>
<proteinExistence type="predicted"/>
<dbReference type="InterPro" id="IPR043913">
    <property type="entry name" value="DUF5764"/>
</dbReference>
<dbReference type="AlphaFoldDB" id="A0A6C0ADB8"/>
<organism evidence="2">
    <name type="scientific">viral metagenome</name>
    <dbReference type="NCBI Taxonomy" id="1070528"/>
    <lineage>
        <taxon>unclassified sequences</taxon>
        <taxon>metagenomes</taxon>
        <taxon>organismal metagenomes</taxon>
    </lineage>
</organism>
<evidence type="ECO:0000313" key="2">
    <source>
        <dbReference type="EMBL" id="QHS77443.1"/>
    </source>
</evidence>
<feature type="compositionally biased region" description="Basic and acidic residues" evidence="1">
    <location>
        <begin position="315"/>
        <end position="325"/>
    </location>
</feature>